<dbReference type="PANTHER" id="PTHR47559:SF1">
    <property type="entry name" value="OS03G0844900 PROTEIN"/>
    <property type="match status" value="1"/>
</dbReference>
<sequence length="364" mass="40231">MASIKKIATLSQFAQLIKGEPALVQILKVGELISVTFLERTSREAYFEIGNIGTGIIFGTELLNARKLIEELKVGDSLTAKIVSLDNGHGYVELSISEAGKQKAWQVIKELQEKGEIITVKIGGANSGGLTTVINNIPAFLPVSQLSNENYPRVNDGDRAKILEELRKFVGRDLKAKIIDVDARKNKLIISEREISDQNVKELLGKYTAGQIIDGVISGVADFGAFIRFTDNPAIEGLIHVSEIDHKIVENPKEVLKIGEAVKVQILEIKEGRVFLSLKALKPNPWDKVADKYKVGAEIEGVVYKFNPFGAFINLDNEIQGLIHVSLFGGSIEEMKKKLTVGQKYTFIIELVKPTEKRLILKLK</sequence>
<dbReference type="PROSITE" id="PS50126">
    <property type="entry name" value="S1"/>
    <property type="match status" value="4"/>
</dbReference>
<dbReference type="InterPro" id="IPR003029">
    <property type="entry name" value="S1_domain"/>
</dbReference>
<protein>
    <recommendedName>
        <fullName evidence="1">S1 motif domain-containing protein</fullName>
    </recommendedName>
</protein>
<dbReference type="CDD" id="cd00164">
    <property type="entry name" value="S1_like"/>
    <property type="match status" value="1"/>
</dbReference>
<evidence type="ECO:0000313" key="2">
    <source>
        <dbReference type="EMBL" id="OGY66406.1"/>
    </source>
</evidence>
<organism evidence="2 3">
    <name type="scientific">Candidatus Harrisonbacteria bacterium RIFCSPLOWO2_01_FULL_40_28</name>
    <dbReference type="NCBI Taxonomy" id="1798406"/>
    <lineage>
        <taxon>Bacteria</taxon>
        <taxon>Candidatus Harrisoniibacteriota</taxon>
    </lineage>
</organism>
<dbReference type="CDD" id="cd04465">
    <property type="entry name" value="S1_RPS1_repeat_ec2_hs2"/>
    <property type="match status" value="1"/>
</dbReference>
<dbReference type="Proteomes" id="UP000178517">
    <property type="component" value="Unassembled WGS sequence"/>
</dbReference>
<dbReference type="STRING" id="1798406.A3A04_00235"/>
<evidence type="ECO:0000313" key="3">
    <source>
        <dbReference type="Proteomes" id="UP000178517"/>
    </source>
</evidence>
<feature type="domain" description="S1 motif" evidence="1">
    <location>
        <begin position="30"/>
        <end position="97"/>
    </location>
</feature>
<dbReference type="InterPro" id="IPR012340">
    <property type="entry name" value="NA-bd_OB-fold"/>
</dbReference>
<feature type="domain" description="S1 motif" evidence="1">
    <location>
        <begin position="115"/>
        <end position="193"/>
    </location>
</feature>
<comment type="caution">
    <text evidence="2">The sequence shown here is derived from an EMBL/GenBank/DDBJ whole genome shotgun (WGS) entry which is preliminary data.</text>
</comment>
<dbReference type="Gene3D" id="2.40.50.140">
    <property type="entry name" value="Nucleic acid-binding proteins"/>
    <property type="match status" value="4"/>
</dbReference>
<dbReference type="PANTHER" id="PTHR47559">
    <property type="entry name" value="OS03G0844900 PROTEIN"/>
    <property type="match status" value="1"/>
</dbReference>
<dbReference type="EMBL" id="MHJI01000006">
    <property type="protein sequence ID" value="OGY66406.1"/>
    <property type="molecule type" value="Genomic_DNA"/>
</dbReference>
<feature type="domain" description="S1 motif" evidence="1">
    <location>
        <begin position="296"/>
        <end position="364"/>
    </location>
</feature>
<dbReference type="SUPFAM" id="SSF50249">
    <property type="entry name" value="Nucleic acid-binding proteins"/>
    <property type="match status" value="4"/>
</dbReference>
<gene>
    <name evidence="2" type="ORF">A3A04_00235</name>
</gene>
<dbReference type="AlphaFoldDB" id="A0A1G1ZQE2"/>
<dbReference type="InterPro" id="IPR052757">
    <property type="entry name" value="Ribosomal_protein_S1"/>
</dbReference>
<accession>A0A1G1ZQE2</accession>
<name>A0A1G1ZQE2_9BACT</name>
<dbReference type="SMART" id="SM00316">
    <property type="entry name" value="S1"/>
    <property type="match status" value="4"/>
</dbReference>
<reference evidence="2 3" key="1">
    <citation type="journal article" date="2016" name="Nat. Commun.">
        <title>Thousands of microbial genomes shed light on interconnected biogeochemical processes in an aquifer system.</title>
        <authorList>
            <person name="Anantharaman K."/>
            <person name="Brown C.T."/>
            <person name="Hug L.A."/>
            <person name="Sharon I."/>
            <person name="Castelle C.J."/>
            <person name="Probst A.J."/>
            <person name="Thomas B.C."/>
            <person name="Singh A."/>
            <person name="Wilkins M.J."/>
            <person name="Karaoz U."/>
            <person name="Brodie E.L."/>
            <person name="Williams K.H."/>
            <person name="Hubbard S.S."/>
            <person name="Banfield J.F."/>
        </authorList>
    </citation>
    <scope>NUCLEOTIDE SEQUENCE [LARGE SCALE GENOMIC DNA]</scope>
</reference>
<dbReference type="Pfam" id="PF00575">
    <property type="entry name" value="S1"/>
    <property type="match status" value="3"/>
</dbReference>
<feature type="domain" description="S1 motif" evidence="1">
    <location>
        <begin position="210"/>
        <end position="279"/>
    </location>
</feature>
<evidence type="ECO:0000259" key="1">
    <source>
        <dbReference type="PROSITE" id="PS50126"/>
    </source>
</evidence>
<proteinExistence type="predicted"/>
<dbReference type="GO" id="GO:0003676">
    <property type="term" value="F:nucleic acid binding"/>
    <property type="evidence" value="ECO:0007669"/>
    <property type="project" value="InterPro"/>
</dbReference>